<keyword evidence="1" id="KW-0812">Transmembrane</keyword>
<comment type="caution">
    <text evidence="2">The sequence shown here is derived from an EMBL/GenBank/DDBJ whole genome shotgun (WGS) entry which is preliminary data.</text>
</comment>
<protein>
    <submittedName>
        <fullName evidence="2">Uncharacterized protein</fullName>
    </submittedName>
</protein>
<gene>
    <name evidence="2" type="ORF">WMO26_03225</name>
</gene>
<evidence type="ECO:0000256" key="1">
    <source>
        <dbReference type="SAM" id="Phobius"/>
    </source>
</evidence>
<organism evidence="2 3">
    <name type="scientific">Solibaculum intestinale</name>
    <dbReference type="NCBI Taxonomy" id="3133165"/>
    <lineage>
        <taxon>Bacteria</taxon>
        <taxon>Bacillati</taxon>
        <taxon>Bacillota</taxon>
        <taxon>Clostridia</taxon>
        <taxon>Eubacteriales</taxon>
        <taxon>Oscillospiraceae</taxon>
        <taxon>Solibaculum</taxon>
    </lineage>
</organism>
<dbReference type="RefSeq" id="WP_349218100.1">
    <property type="nucleotide sequence ID" value="NZ_JBBMFD010000003.1"/>
</dbReference>
<feature type="transmembrane region" description="Helical" evidence="1">
    <location>
        <begin position="77"/>
        <end position="100"/>
    </location>
</feature>
<proteinExistence type="predicted"/>
<evidence type="ECO:0000313" key="3">
    <source>
        <dbReference type="Proteomes" id="UP001489509"/>
    </source>
</evidence>
<evidence type="ECO:0000313" key="2">
    <source>
        <dbReference type="EMBL" id="MEQ2439834.1"/>
    </source>
</evidence>
<keyword evidence="1" id="KW-1133">Transmembrane helix</keyword>
<keyword evidence="3" id="KW-1185">Reference proteome</keyword>
<dbReference type="Proteomes" id="UP001489509">
    <property type="component" value="Unassembled WGS sequence"/>
</dbReference>
<accession>A0ABV1DXT6</accession>
<sequence>MPGPIWIEELHGEVCMECYEEIVREKQGLAPKEEELTTPSEIKKAQIRRKRVEQKQKELAGLENADLSKLYGLLQKIYKLLAFLSVMAALLVVVIIMFLVQGPAA</sequence>
<dbReference type="EMBL" id="JBBMFD010000003">
    <property type="protein sequence ID" value="MEQ2439834.1"/>
    <property type="molecule type" value="Genomic_DNA"/>
</dbReference>
<name>A0ABV1DXT6_9FIRM</name>
<keyword evidence="1" id="KW-0472">Membrane</keyword>
<reference evidence="2 3" key="1">
    <citation type="submission" date="2024-03" db="EMBL/GenBank/DDBJ databases">
        <title>Human intestinal bacterial collection.</title>
        <authorList>
            <person name="Pauvert C."/>
            <person name="Hitch T.C.A."/>
            <person name="Clavel T."/>
        </authorList>
    </citation>
    <scope>NUCLEOTIDE SEQUENCE [LARGE SCALE GENOMIC DNA]</scope>
    <source>
        <strain evidence="2 3">CLA-JM-H44</strain>
    </source>
</reference>